<dbReference type="RefSeq" id="WP_091163752.1">
    <property type="nucleotide sequence ID" value="NZ_FNCG01000003.1"/>
</dbReference>
<organism evidence="1 2">
    <name type="scientific">Mucilaginibacter gossypii</name>
    <dbReference type="NCBI Taxonomy" id="551996"/>
    <lineage>
        <taxon>Bacteria</taxon>
        <taxon>Pseudomonadati</taxon>
        <taxon>Bacteroidota</taxon>
        <taxon>Sphingobacteriia</taxon>
        <taxon>Sphingobacteriales</taxon>
        <taxon>Sphingobacteriaceae</taxon>
        <taxon>Mucilaginibacter</taxon>
    </lineage>
</organism>
<dbReference type="AlphaFoldDB" id="A0A1G7T9N8"/>
<gene>
    <name evidence="1" type="ORF">SAMN05192573_10382</name>
</gene>
<dbReference type="Proteomes" id="UP000199705">
    <property type="component" value="Unassembled WGS sequence"/>
</dbReference>
<keyword evidence="2" id="KW-1185">Reference proteome</keyword>
<reference evidence="2" key="1">
    <citation type="submission" date="2016-10" db="EMBL/GenBank/DDBJ databases">
        <authorList>
            <person name="Varghese N."/>
            <person name="Submissions S."/>
        </authorList>
    </citation>
    <scope>NUCLEOTIDE SEQUENCE [LARGE SCALE GENOMIC DNA]</scope>
    <source>
        <strain evidence="2">Gh-67</strain>
    </source>
</reference>
<sequence length="255" mass="28524">MKAILVVHNLKKESNYALTYAGNLGDKLKTKVIVMNTVPEPMSVQQSDTTTQDIFDDEDFSFKDQNKGIEKIVFLNYLDTLGMSLHAIIAKYDIGLIIKGVGGTAKEINEQLMPVLNHSCCPLLAVPEGASFNITNMGYLADLRYAKKDIVNFLSKMSEAMGVKASLFNITESGLPHMYNDYADAVFNQMFVGSRLNLVNIKERDIMKTVDVLANIMGVDFFVLSNRSSQLNGLWDWENMENEEHAHLPALIFPC</sequence>
<evidence type="ECO:0008006" key="3">
    <source>
        <dbReference type="Google" id="ProtNLM"/>
    </source>
</evidence>
<name>A0A1G7T9N8_9SPHI</name>
<evidence type="ECO:0000313" key="1">
    <source>
        <dbReference type="EMBL" id="SDG32067.1"/>
    </source>
</evidence>
<proteinExistence type="predicted"/>
<accession>A0A1G7T9N8</accession>
<evidence type="ECO:0000313" key="2">
    <source>
        <dbReference type="Proteomes" id="UP000199705"/>
    </source>
</evidence>
<dbReference type="SUPFAM" id="SSF52402">
    <property type="entry name" value="Adenine nucleotide alpha hydrolases-like"/>
    <property type="match status" value="1"/>
</dbReference>
<protein>
    <recommendedName>
        <fullName evidence="3">Universal stress protein</fullName>
    </recommendedName>
</protein>
<dbReference type="EMBL" id="FNCG01000003">
    <property type="protein sequence ID" value="SDG32067.1"/>
    <property type="molecule type" value="Genomic_DNA"/>
</dbReference>